<reference evidence="5" key="1">
    <citation type="journal article" date="2020" name="mSystems">
        <title>Genome- and Community-Level Interaction Insights into Carbon Utilization and Element Cycling Functions of Hydrothermarchaeota in Hydrothermal Sediment.</title>
        <authorList>
            <person name="Zhou Z."/>
            <person name="Liu Y."/>
            <person name="Xu W."/>
            <person name="Pan J."/>
            <person name="Luo Z.H."/>
            <person name="Li M."/>
        </authorList>
    </citation>
    <scope>NUCLEOTIDE SEQUENCE [LARGE SCALE GENOMIC DNA]</scope>
    <source>
        <strain evidence="5">HyVt-483</strain>
    </source>
</reference>
<dbReference type="EMBL" id="DRMH01000064">
    <property type="protein sequence ID" value="HFC97789.1"/>
    <property type="molecule type" value="Genomic_DNA"/>
</dbReference>
<dbReference type="SUPFAM" id="SSF160246">
    <property type="entry name" value="EspE N-terminal domain-like"/>
    <property type="match status" value="1"/>
</dbReference>
<protein>
    <submittedName>
        <fullName evidence="5">Tetratricopeptide repeat protein</fullName>
    </submittedName>
</protein>
<comment type="similarity">
    <text evidence="1">Belongs to the GSP E family.</text>
</comment>
<comment type="caution">
    <text evidence="5">The sequence shown here is derived from an EMBL/GenBank/DDBJ whole genome shotgun (WGS) entry which is preliminary data.</text>
</comment>
<dbReference type="InterPro" id="IPR007831">
    <property type="entry name" value="T2SS_GspE_N"/>
</dbReference>
<keyword evidence="3" id="KW-0067">ATP-binding</keyword>
<dbReference type="Gene3D" id="3.30.450.90">
    <property type="match status" value="1"/>
</dbReference>
<dbReference type="Pfam" id="PF14559">
    <property type="entry name" value="TPR_19"/>
    <property type="match status" value="1"/>
</dbReference>
<dbReference type="Proteomes" id="UP000886043">
    <property type="component" value="Unassembled WGS sequence"/>
</dbReference>
<gene>
    <name evidence="5" type="ORF">ENJ40_04955</name>
</gene>
<keyword evidence="2" id="KW-0547">Nucleotide-binding</keyword>
<dbReference type="GO" id="GO:0005524">
    <property type="term" value="F:ATP binding"/>
    <property type="evidence" value="ECO:0007669"/>
    <property type="project" value="UniProtKB-KW"/>
</dbReference>
<evidence type="ECO:0000256" key="2">
    <source>
        <dbReference type="ARBA" id="ARBA00022741"/>
    </source>
</evidence>
<dbReference type="Gene3D" id="3.40.50.300">
    <property type="entry name" value="P-loop containing nucleotide triphosphate hydrolases"/>
    <property type="match status" value="1"/>
</dbReference>
<organism evidence="5">
    <name type="scientific">Thermosulfurimonas dismutans</name>
    <dbReference type="NCBI Taxonomy" id="999894"/>
    <lineage>
        <taxon>Bacteria</taxon>
        <taxon>Pseudomonadati</taxon>
        <taxon>Thermodesulfobacteriota</taxon>
        <taxon>Thermodesulfobacteria</taxon>
        <taxon>Thermodesulfobacteriales</taxon>
        <taxon>Thermodesulfobacteriaceae</taxon>
        <taxon>Thermosulfurimonas</taxon>
    </lineage>
</organism>
<feature type="domain" description="AAA+ ATPase" evidence="4">
    <location>
        <begin position="513"/>
        <end position="648"/>
    </location>
</feature>
<evidence type="ECO:0000259" key="4">
    <source>
        <dbReference type="SMART" id="SM00382"/>
    </source>
</evidence>
<dbReference type="SUPFAM" id="SSF48452">
    <property type="entry name" value="TPR-like"/>
    <property type="match status" value="1"/>
</dbReference>
<dbReference type="Pfam" id="PF00437">
    <property type="entry name" value="T2SSE"/>
    <property type="match status" value="1"/>
</dbReference>
<dbReference type="Pfam" id="PF05157">
    <property type="entry name" value="MshEN"/>
    <property type="match status" value="1"/>
</dbReference>
<evidence type="ECO:0000256" key="3">
    <source>
        <dbReference type="ARBA" id="ARBA00022840"/>
    </source>
</evidence>
<dbReference type="CDD" id="cd01129">
    <property type="entry name" value="PulE-GspE-like"/>
    <property type="match status" value="1"/>
</dbReference>
<dbReference type="GO" id="GO:0005886">
    <property type="term" value="C:plasma membrane"/>
    <property type="evidence" value="ECO:0007669"/>
    <property type="project" value="TreeGrafter"/>
</dbReference>
<dbReference type="FunFam" id="3.40.50.300:FF:000398">
    <property type="entry name" value="Type IV pilus assembly ATPase PilB"/>
    <property type="match status" value="1"/>
</dbReference>
<accession>A0A7C3CPP8</accession>
<name>A0A7C3CPP8_9BACT</name>
<dbReference type="InterPro" id="IPR027417">
    <property type="entry name" value="P-loop_NTPase"/>
</dbReference>
<dbReference type="InterPro" id="IPR001482">
    <property type="entry name" value="T2SS/T4SS_dom"/>
</dbReference>
<sequence length="772" mass="88313">MLDQELKAYIQNRLKEAELYAKQGLVDEALEVYRELRNLVSEEENGIKSEIQKRILELEAFKGVISEDLGQEESTPYEERLRKARILKDGAFYQQAIKILEELLEERPSLEVYRLLAECLEALGQFERAAGILKRALKELTLSPETRDELITLKSKLAEYLEKAYEFEEALRIYETLLEERPEDREFLEEKVDFLRSILGSCGRLKFLLKKKVITPSICKEAAEIAKEKGASVEYVLIDKFHIPKEKIGEALSRYYNTHFWEFSERDLKDKPSCLEGVKESFLRQLVVAPWEEDGHIFLITNDPFDWDKIEQAKKILNLKDVGVLVGIKEDILNLLDYYYGKLGYFQPPEGTELELIPEEEETEEEEALPEDQESVVVQLANYILEEAYNRGASDIHIESLTGRRGAQIRFRIDGECIPFQTVPYSMKRPLVSRFKIMAGLDIAEKRLPQDGKIKFRTRAGKVFEVRVATIPTIENNEDVVMRILGGVQARTLEEIGLLPEVRERFQQLLEMPYGLILVVGPTGSGKTTTLHAALHYINRPNKKIWTAEDPVEIVQEGLRQVQVKPKIGLTFARVLRAFLRADPDVIMIGETRDEETAHTLIEASLTGHLVFSTLHTNSAPETVTRLLGMGIDPYNFADALLGVLAQRLAKRLCPDCKEPYTPTEKEIQELIFEYGQHPLKPLTEEEVRKATLFRPVGCSRCNHTGYRGRVAIHELLVPNDELRELIVKAAPVHEIREAAMRNGMYTLKQDGIHKVLAGETDLKQVRAVCVR</sequence>
<dbReference type="Gene3D" id="3.30.300.160">
    <property type="entry name" value="Type II secretion system, protein E, N-terminal domain"/>
    <property type="match status" value="1"/>
</dbReference>
<proteinExistence type="inferred from homology"/>
<dbReference type="InterPro" id="IPR003593">
    <property type="entry name" value="AAA+_ATPase"/>
</dbReference>
<dbReference type="InterPro" id="IPR011990">
    <property type="entry name" value="TPR-like_helical_dom_sf"/>
</dbReference>
<dbReference type="Gene3D" id="1.25.40.10">
    <property type="entry name" value="Tetratricopeptide repeat domain"/>
    <property type="match status" value="1"/>
</dbReference>
<dbReference type="PANTHER" id="PTHR30258">
    <property type="entry name" value="TYPE II SECRETION SYSTEM PROTEIN GSPE-RELATED"/>
    <property type="match status" value="1"/>
</dbReference>
<dbReference type="PANTHER" id="PTHR30258:SF1">
    <property type="entry name" value="PROTEIN TRANSPORT PROTEIN HOFB HOMOLOG"/>
    <property type="match status" value="1"/>
</dbReference>
<dbReference type="SMART" id="SM00382">
    <property type="entry name" value="AAA"/>
    <property type="match status" value="1"/>
</dbReference>
<evidence type="ECO:0000256" key="1">
    <source>
        <dbReference type="ARBA" id="ARBA00006611"/>
    </source>
</evidence>
<dbReference type="GO" id="GO:0016887">
    <property type="term" value="F:ATP hydrolysis activity"/>
    <property type="evidence" value="ECO:0007669"/>
    <property type="project" value="TreeGrafter"/>
</dbReference>
<dbReference type="AlphaFoldDB" id="A0A7C3CPP8"/>
<evidence type="ECO:0000313" key="5">
    <source>
        <dbReference type="EMBL" id="HFC97789.1"/>
    </source>
</evidence>
<dbReference type="SUPFAM" id="SSF52540">
    <property type="entry name" value="P-loop containing nucleoside triphosphate hydrolases"/>
    <property type="match status" value="1"/>
</dbReference>
<dbReference type="InterPro" id="IPR037257">
    <property type="entry name" value="T2SS_E_N_sf"/>
</dbReference>